<organism evidence="1 2">
    <name type="scientific">Podospora australis</name>
    <dbReference type="NCBI Taxonomy" id="1536484"/>
    <lineage>
        <taxon>Eukaryota</taxon>
        <taxon>Fungi</taxon>
        <taxon>Dikarya</taxon>
        <taxon>Ascomycota</taxon>
        <taxon>Pezizomycotina</taxon>
        <taxon>Sordariomycetes</taxon>
        <taxon>Sordariomycetidae</taxon>
        <taxon>Sordariales</taxon>
        <taxon>Podosporaceae</taxon>
        <taxon>Podospora</taxon>
    </lineage>
</organism>
<proteinExistence type="predicted"/>
<dbReference type="AlphaFoldDB" id="A0AAN6X1Z8"/>
<dbReference type="EMBL" id="MU864354">
    <property type="protein sequence ID" value="KAK4192529.1"/>
    <property type="molecule type" value="Genomic_DNA"/>
</dbReference>
<reference evidence="1" key="2">
    <citation type="submission" date="2023-05" db="EMBL/GenBank/DDBJ databases">
        <authorList>
            <consortium name="Lawrence Berkeley National Laboratory"/>
            <person name="Steindorff A."/>
            <person name="Hensen N."/>
            <person name="Bonometti L."/>
            <person name="Westerberg I."/>
            <person name="Brannstrom I.O."/>
            <person name="Guillou S."/>
            <person name="Cros-Aarteil S."/>
            <person name="Calhoun S."/>
            <person name="Haridas S."/>
            <person name="Kuo A."/>
            <person name="Mondo S."/>
            <person name="Pangilinan J."/>
            <person name="Riley R."/>
            <person name="Labutti K."/>
            <person name="Andreopoulos B."/>
            <person name="Lipzen A."/>
            <person name="Chen C."/>
            <person name="Yanf M."/>
            <person name="Daum C."/>
            <person name="Ng V."/>
            <person name="Clum A."/>
            <person name="Ohm R."/>
            <person name="Martin F."/>
            <person name="Silar P."/>
            <person name="Natvig D."/>
            <person name="Lalanne C."/>
            <person name="Gautier V."/>
            <person name="Ament-Velasquez S.L."/>
            <person name="Kruys A."/>
            <person name="Hutchinson M.I."/>
            <person name="Powell A.J."/>
            <person name="Barry K."/>
            <person name="Miller A.N."/>
            <person name="Grigoriev I.V."/>
            <person name="Debuchy R."/>
            <person name="Gladieux P."/>
            <person name="Thoren M.H."/>
            <person name="Johannesson H."/>
        </authorList>
    </citation>
    <scope>NUCLEOTIDE SEQUENCE</scope>
    <source>
        <strain evidence="1">PSN309</strain>
    </source>
</reference>
<sequence length="561" mass="62642">MSAVSEASFVIHGPPDFPQCAEILGVCGVPDRYATNDTYGWIVCDFIGFKNGFHGVCERDAQTWLSSADITKFISTSGVEVDMDLVSEKILGRDGKQMRSLSTKNDEFISELLHEIAQRAKRADQRGTALVIMMFAPTTPEQDICVDFDDVPSHLSTERIVDTIREAIGHSKLRVTLMTPSALTAGWLCRPSLMGAPGCSYEGALKTVAKSCGAAFADSFIKLFCSWKNPHLSDEDRKKAKYDDLMPLSPTAEQTGLFHELRGQVHELLEAKLTSFGRVHSLQLNGADAWEDYAPRLGQSIDYWKAKLPDTLPLVEFPRLAFLGEAFGGMLEPQLWHLRYLVRLEHQTCSGDWTNNCNGITRGLFNNFMDSRYPDESLCKRVYDTLEYRSSLMTIVHCIAQAMGLPKPDSVKCRYWVDSFNNADEDLYSKMSASFGEVHNLFDGAAVLPREIRHDFKVVRFMRPSRWISEVVAHKFTDGSRDEVKKFVLTEVADFIETLRNAQLSLLTKDRSITDASINWLRSIGFAVKEANNVPAGTIAIKSPPEHAKVSTTKVAGLNGN</sequence>
<keyword evidence="2" id="KW-1185">Reference proteome</keyword>
<comment type="caution">
    <text evidence="1">The sequence shown here is derived from an EMBL/GenBank/DDBJ whole genome shotgun (WGS) entry which is preliminary data.</text>
</comment>
<name>A0AAN6X1Z8_9PEZI</name>
<dbReference type="Proteomes" id="UP001302126">
    <property type="component" value="Unassembled WGS sequence"/>
</dbReference>
<protein>
    <submittedName>
        <fullName evidence="1">Uncharacterized protein</fullName>
    </submittedName>
</protein>
<accession>A0AAN6X1Z8</accession>
<gene>
    <name evidence="1" type="ORF">QBC35DRAFT_373714</name>
</gene>
<reference evidence="1" key="1">
    <citation type="journal article" date="2023" name="Mol. Phylogenet. Evol.">
        <title>Genome-scale phylogeny and comparative genomics of the fungal order Sordariales.</title>
        <authorList>
            <person name="Hensen N."/>
            <person name="Bonometti L."/>
            <person name="Westerberg I."/>
            <person name="Brannstrom I.O."/>
            <person name="Guillou S."/>
            <person name="Cros-Aarteil S."/>
            <person name="Calhoun S."/>
            <person name="Haridas S."/>
            <person name="Kuo A."/>
            <person name="Mondo S."/>
            <person name="Pangilinan J."/>
            <person name="Riley R."/>
            <person name="LaButti K."/>
            <person name="Andreopoulos B."/>
            <person name="Lipzen A."/>
            <person name="Chen C."/>
            <person name="Yan M."/>
            <person name="Daum C."/>
            <person name="Ng V."/>
            <person name="Clum A."/>
            <person name="Steindorff A."/>
            <person name="Ohm R.A."/>
            <person name="Martin F."/>
            <person name="Silar P."/>
            <person name="Natvig D.O."/>
            <person name="Lalanne C."/>
            <person name="Gautier V."/>
            <person name="Ament-Velasquez S.L."/>
            <person name="Kruys A."/>
            <person name="Hutchinson M.I."/>
            <person name="Powell A.J."/>
            <person name="Barry K."/>
            <person name="Miller A.N."/>
            <person name="Grigoriev I.V."/>
            <person name="Debuchy R."/>
            <person name="Gladieux P."/>
            <person name="Hiltunen Thoren M."/>
            <person name="Johannesson H."/>
        </authorList>
    </citation>
    <scope>NUCLEOTIDE SEQUENCE</scope>
    <source>
        <strain evidence="1">PSN309</strain>
    </source>
</reference>
<evidence type="ECO:0000313" key="2">
    <source>
        <dbReference type="Proteomes" id="UP001302126"/>
    </source>
</evidence>
<evidence type="ECO:0000313" key="1">
    <source>
        <dbReference type="EMBL" id="KAK4192529.1"/>
    </source>
</evidence>